<sequence>MAQPSVACFFKNRKRTALEDTKIIQARKVLLLDSGAVTYASQKGDIEVDKGIIFTQVPQKTLGSDECPREKLTKLQEKEETFVVRVASEGTKNVQKKVLKAARGRKPKPETNSKDIQELFNKIKKAQATEKPSEPGEKPFLPPTRRGLAELRASMARFKEGEKKLAEIEKKTSQITPESPRLKGFKTIELEVQTSPRKLFSPEKAYLSPKKDISGVRKNLLNLLSPTKNAISIPQQTISKELLSETSKPALTLPFKYRFLAEMFRAVDTISQLMFNRKETITFRKLKPAVEEMLKRNLFEKHLAQFKTVFPEAFDFTQEKLKIYGCGMRAEQWELVVKPNVKDNESMTSNFLLERRRKFFNILLDKVKDCHDEFLATLDSPIRIPKDKVTRWHPEFDLEKVPDIGLSPLPQPPADDKLTSGKDVLERARSLFNCNTRLEQAMKKLNDAKQTQTPLPIKEIPKDMPQSVLKGIPKGLLEKVRQKQAAKALLSMTRSADKEKEVQLYSRLPEIARLSRNLFVSEKKGVLPLEIVLDKLELCYRGNLTRSEMEEHLKAISKELPNWLIFHDIRNCVYIKLNKNADVSLVVSKLEGLCKTKNES</sequence>
<dbReference type="Gene3D" id="1.10.10.1420">
    <property type="entry name" value="DNA replication factor Cdt1, C-terminal WH domain"/>
    <property type="match status" value="1"/>
</dbReference>
<gene>
    <name evidence="5" type="ORF">CEUTPL_LOCUS8388</name>
</gene>
<accession>A0A9P0DDU9</accession>
<dbReference type="GO" id="GO:0030174">
    <property type="term" value="P:regulation of DNA-templated DNA replication initiation"/>
    <property type="evidence" value="ECO:0007669"/>
    <property type="project" value="InterPro"/>
</dbReference>
<dbReference type="AlphaFoldDB" id="A0A9P0DDU9"/>
<feature type="compositionally biased region" description="Basic and acidic residues" evidence="3">
    <location>
        <begin position="127"/>
        <end position="137"/>
    </location>
</feature>
<dbReference type="CDD" id="cd08767">
    <property type="entry name" value="Cdt1_c"/>
    <property type="match status" value="1"/>
</dbReference>
<protein>
    <recommendedName>
        <fullName evidence="4">CDT1 Geminin-binding domain-containing protein</fullName>
    </recommendedName>
</protein>
<dbReference type="GO" id="GO:0070182">
    <property type="term" value="F:DNA polymerase binding"/>
    <property type="evidence" value="ECO:0007669"/>
    <property type="project" value="TreeGrafter"/>
</dbReference>
<dbReference type="SUPFAM" id="SSF46785">
    <property type="entry name" value="Winged helix' DNA-binding domain"/>
    <property type="match status" value="1"/>
</dbReference>
<dbReference type="OrthoDB" id="341730at2759"/>
<evidence type="ECO:0000259" key="4">
    <source>
        <dbReference type="SMART" id="SM01075"/>
    </source>
</evidence>
<keyword evidence="6" id="KW-1185">Reference proteome</keyword>
<dbReference type="SMART" id="SM01075">
    <property type="entry name" value="CDT1"/>
    <property type="match status" value="1"/>
</dbReference>
<dbReference type="InterPro" id="IPR045173">
    <property type="entry name" value="Cdt1"/>
</dbReference>
<dbReference type="EMBL" id="OU892280">
    <property type="protein sequence ID" value="CAH1129718.1"/>
    <property type="molecule type" value="Genomic_DNA"/>
</dbReference>
<dbReference type="InterPro" id="IPR032054">
    <property type="entry name" value="Cdt1_C"/>
</dbReference>
<dbReference type="Pfam" id="PF16679">
    <property type="entry name" value="CDT1_C"/>
    <property type="match status" value="1"/>
</dbReference>
<name>A0A9P0DDU9_9CUCU</name>
<dbReference type="PANTHER" id="PTHR28637:SF1">
    <property type="entry name" value="DNA REPLICATION FACTOR CDT1"/>
    <property type="match status" value="1"/>
</dbReference>
<keyword evidence="2" id="KW-0131">Cell cycle</keyword>
<evidence type="ECO:0000256" key="3">
    <source>
        <dbReference type="SAM" id="MobiDB-lite"/>
    </source>
</evidence>
<dbReference type="Pfam" id="PF08839">
    <property type="entry name" value="CDT1"/>
    <property type="match status" value="1"/>
</dbReference>
<feature type="region of interest" description="Disordered" evidence="3">
    <location>
        <begin position="126"/>
        <end position="145"/>
    </location>
</feature>
<dbReference type="GO" id="GO:0003677">
    <property type="term" value="F:DNA binding"/>
    <property type="evidence" value="ECO:0007669"/>
    <property type="project" value="InterPro"/>
</dbReference>
<organism evidence="5 6">
    <name type="scientific">Ceutorhynchus assimilis</name>
    <name type="common">cabbage seed weevil</name>
    <dbReference type="NCBI Taxonomy" id="467358"/>
    <lineage>
        <taxon>Eukaryota</taxon>
        <taxon>Metazoa</taxon>
        <taxon>Ecdysozoa</taxon>
        <taxon>Arthropoda</taxon>
        <taxon>Hexapoda</taxon>
        <taxon>Insecta</taxon>
        <taxon>Pterygota</taxon>
        <taxon>Neoptera</taxon>
        <taxon>Endopterygota</taxon>
        <taxon>Coleoptera</taxon>
        <taxon>Polyphaga</taxon>
        <taxon>Cucujiformia</taxon>
        <taxon>Curculionidae</taxon>
        <taxon>Ceutorhynchinae</taxon>
        <taxon>Ceutorhynchus</taxon>
    </lineage>
</organism>
<dbReference type="InterPro" id="IPR014939">
    <property type="entry name" value="CDT1_Gemini-bd-like"/>
</dbReference>
<comment type="similarity">
    <text evidence="1">Belongs to the Cdt1 family.</text>
</comment>
<reference evidence="5" key="1">
    <citation type="submission" date="2022-01" db="EMBL/GenBank/DDBJ databases">
        <authorList>
            <person name="King R."/>
        </authorList>
    </citation>
    <scope>NUCLEOTIDE SEQUENCE</scope>
</reference>
<dbReference type="GO" id="GO:0000278">
    <property type="term" value="P:mitotic cell cycle"/>
    <property type="evidence" value="ECO:0007669"/>
    <property type="project" value="TreeGrafter"/>
</dbReference>
<dbReference type="GO" id="GO:0005634">
    <property type="term" value="C:nucleus"/>
    <property type="evidence" value="ECO:0007669"/>
    <property type="project" value="TreeGrafter"/>
</dbReference>
<dbReference type="Proteomes" id="UP001152799">
    <property type="component" value="Chromosome 4"/>
</dbReference>
<dbReference type="InterPro" id="IPR036390">
    <property type="entry name" value="WH_DNA-bd_sf"/>
</dbReference>
<dbReference type="InterPro" id="IPR038090">
    <property type="entry name" value="Cdt1_C_WH_dom_sf"/>
</dbReference>
<dbReference type="PANTHER" id="PTHR28637">
    <property type="entry name" value="DNA REPLICATION FACTOR CDT1"/>
    <property type="match status" value="1"/>
</dbReference>
<evidence type="ECO:0000313" key="6">
    <source>
        <dbReference type="Proteomes" id="UP001152799"/>
    </source>
</evidence>
<dbReference type="GO" id="GO:0071163">
    <property type="term" value="P:DNA replication preinitiation complex assembly"/>
    <property type="evidence" value="ECO:0007669"/>
    <property type="project" value="InterPro"/>
</dbReference>
<dbReference type="CDD" id="cd08674">
    <property type="entry name" value="Cdt1_m"/>
    <property type="match status" value="1"/>
</dbReference>
<evidence type="ECO:0000256" key="2">
    <source>
        <dbReference type="ARBA" id="ARBA00023306"/>
    </source>
</evidence>
<evidence type="ECO:0000313" key="5">
    <source>
        <dbReference type="EMBL" id="CAH1129718.1"/>
    </source>
</evidence>
<proteinExistence type="inferred from homology"/>
<evidence type="ECO:0000256" key="1">
    <source>
        <dbReference type="ARBA" id="ARBA00008356"/>
    </source>
</evidence>
<dbReference type="GO" id="GO:0000076">
    <property type="term" value="P:DNA replication checkpoint signaling"/>
    <property type="evidence" value="ECO:0007669"/>
    <property type="project" value="TreeGrafter"/>
</dbReference>
<feature type="domain" description="CDT1 Geminin-binding" evidence="4">
    <location>
        <begin position="253"/>
        <end position="411"/>
    </location>
</feature>